<name>A0ABY7UNZ4_9RHOB</name>
<proteinExistence type="predicted"/>
<evidence type="ECO:0000313" key="1">
    <source>
        <dbReference type="EMBL" id="WDA11656.1"/>
    </source>
</evidence>
<dbReference type="Proteomes" id="UP001216899">
    <property type="component" value="Chromosome"/>
</dbReference>
<reference evidence="1 2" key="1">
    <citation type="submission" date="2023-02" db="EMBL/GenBank/DDBJ databases">
        <title>Whole genome sequenc of Paracoccus marcusii MBLB0836.</title>
        <authorList>
            <person name="Seo M.-J."/>
            <person name="Cho E.-S."/>
            <person name="Hwang C.Y."/>
        </authorList>
    </citation>
    <scope>NUCLEOTIDE SEQUENCE [LARGE SCALE GENOMIC DNA]</scope>
    <source>
        <strain evidence="1 2">MBLB0836</strain>
    </source>
</reference>
<gene>
    <name evidence="1" type="ORF">PRL19_10125</name>
</gene>
<evidence type="ECO:0000313" key="2">
    <source>
        <dbReference type="Proteomes" id="UP001216899"/>
    </source>
</evidence>
<organism evidence="1 2">
    <name type="scientific">Paracoccus marcusii</name>
    <dbReference type="NCBI Taxonomy" id="59779"/>
    <lineage>
        <taxon>Bacteria</taxon>
        <taxon>Pseudomonadati</taxon>
        <taxon>Pseudomonadota</taxon>
        <taxon>Alphaproteobacteria</taxon>
        <taxon>Rhodobacterales</taxon>
        <taxon>Paracoccaceae</taxon>
        <taxon>Paracoccus</taxon>
    </lineage>
</organism>
<sequence length="93" mass="10322">MPSYIVSYDLRKVRNYDGLTKALRDGNFVSPLESVWLGNSTHNAGGLRDVLKSYMDADDGILVLELKHGSGWALSKVNDQKAVTDWIRTNVAP</sequence>
<protein>
    <recommendedName>
        <fullName evidence="3">SinR-like protein</fullName>
    </recommendedName>
</protein>
<dbReference type="RefSeq" id="WP_273742863.1">
    <property type="nucleotide sequence ID" value="NZ_CP117466.1"/>
</dbReference>
<keyword evidence="2" id="KW-1185">Reference proteome</keyword>
<dbReference type="EMBL" id="CP117466">
    <property type="protein sequence ID" value="WDA11656.1"/>
    <property type="molecule type" value="Genomic_DNA"/>
</dbReference>
<accession>A0ABY7UNZ4</accession>
<evidence type="ECO:0008006" key="3">
    <source>
        <dbReference type="Google" id="ProtNLM"/>
    </source>
</evidence>